<dbReference type="PROSITE" id="PS50103">
    <property type="entry name" value="ZF_C3H1"/>
    <property type="match status" value="1"/>
</dbReference>
<protein>
    <recommendedName>
        <fullName evidence="5">C3H1-type domain-containing protein</fullName>
    </recommendedName>
</protein>
<feature type="non-terminal residue" evidence="6">
    <location>
        <position position="1"/>
    </location>
</feature>
<accession>A0A812KWC3</accession>
<name>A0A812KWC3_SYMPI</name>
<evidence type="ECO:0000256" key="3">
    <source>
        <dbReference type="ARBA" id="ARBA00022833"/>
    </source>
</evidence>
<evidence type="ECO:0000256" key="4">
    <source>
        <dbReference type="PROSITE-ProRule" id="PRU00723"/>
    </source>
</evidence>
<feature type="domain" description="C3H1-type" evidence="5">
    <location>
        <begin position="56"/>
        <end position="79"/>
    </location>
</feature>
<feature type="zinc finger region" description="C3H1-type" evidence="4">
    <location>
        <begin position="56"/>
        <end position="79"/>
    </location>
</feature>
<dbReference type="SUPFAM" id="SSF90229">
    <property type="entry name" value="CCCH zinc finger"/>
    <property type="match status" value="1"/>
</dbReference>
<evidence type="ECO:0000256" key="2">
    <source>
        <dbReference type="ARBA" id="ARBA00022771"/>
    </source>
</evidence>
<reference evidence="6" key="1">
    <citation type="submission" date="2021-02" db="EMBL/GenBank/DDBJ databases">
        <authorList>
            <person name="Dougan E. K."/>
            <person name="Rhodes N."/>
            <person name="Thang M."/>
            <person name="Chan C."/>
        </authorList>
    </citation>
    <scope>NUCLEOTIDE SEQUENCE</scope>
</reference>
<organism evidence="6 7">
    <name type="scientific">Symbiodinium pilosum</name>
    <name type="common">Dinoflagellate</name>
    <dbReference type="NCBI Taxonomy" id="2952"/>
    <lineage>
        <taxon>Eukaryota</taxon>
        <taxon>Sar</taxon>
        <taxon>Alveolata</taxon>
        <taxon>Dinophyceae</taxon>
        <taxon>Suessiales</taxon>
        <taxon>Symbiodiniaceae</taxon>
        <taxon>Symbiodinium</taxon>
    </lineage>
</organism>
<gene>
    <name evidence="6" type="ORF">SPIL2461_LOCUS3539</name>
</gene>
<evidence type="ECO:0000256" key="1">
    <source>
        <dbReference type="ARBA" id="ARBA00022723"/>
    </source>
</evidence>
<keyword evidence="7" id="KW-1185">Reference proteome</keyword>
<keyword evidence="2 4" id="KW-0863">Zinc-finger</keyword>
<comment type="caution">
    <text evidence="6">The sequence shown here is derived from an EMBL/GenBank/DDBJ whole genome shotgun (WGS) entry which is preliminary data.</text>
</comment>
<evidence type="ECO:0000259" key="5">
    <source>
        <dbReference type="PROSITE" id="PS50103"/>
    </source>
</evidence>
<dbReference type="InterPro" id="IPR000571">
    <property type="entry name" value="Znf_CCCH"/>
</dbReference>
<evidence type="ECO:0000313" key="6">
    <source>
        <dbReference type="EMBL" id="CAE7231353.1"/>
    </source>
</evidence>
<dbReference type="InterPro" id="IPR036855">
    <property type="entry name" value="Znf_CCCH_sf"/>
</dbReference>
<dbReference type="EMBL" id="CAJNIZ010004313">
    <property type="protein sequence ID" value="CAE7231353.1"/>
    <property type="molecule type" value="Genomic_DNA"/>
</dbReference>
<evidence type="ECO:0000313" key="7">
    <source>
        <dbReference type="Proteomes" id="UP000649617"/>
    </source>
</evidence>
<dbReference type="GO" id="GO:0008270">
    <property type="term" value="F:zinc ion binding"/>
    <property type="evidence" value="ECO:0007669"/>
    <property type="project" value="UniProtKB-KW"/>
</dbReference>
<proteinExistence type="predicted"/>
<sequence length="99" mass="11077">MFAQSHEPASRRALAWCVSPPPGLEPKGIMEHINPTSFTWEGSEGSNGHPELCGRPCVYFRKGDKCLNGTACGYCHLPHTAWIRPNKRFRQVRALANDQ</sequence>
<dbReference type="Proteomes" id="UP000649617">
    <property type="component" value="Unassembled WGS sequence"/>
</dbReference>
<dbReference type="AlphaFoldDB" id="A0A812KWC3"/>
<keyword evidence="1 4" id="KW-0479">Metal-binding</keyword>
<dbReference type="OrthoDB" id="447574at2759"/>
<keyword evidence="3 4" id="KW-0862">Zinc</keyword>